<name>A0A0F9D051_9ZZZZ</name>
<evidence type="ECO:0000313" key="1">
    <source>
        <dbReference type="EMBL" id="KKL05473.1"/>
    </source>
</evidence>
<protein>
    <submittedName>
        <fullName evidence="1">Uncharacterized protein</fullName>
    </submittedName>
</protein>
<proteinExistence type="predicted"/>
<reference evidence="1" key="1">
    <citation type="journal article" date="2015" name="Nature">
        <title>Complex archaea that bridge the gap between prokaryotes and eukaryotes.</title>
        <authorList>
            <person name="Spang A."/>
            <person name="Saw J.H."/>
            <person name="Jorgensen S.L."/>
            <person name="Zaremba-Niedzwiedzka K."/>
            <person name="Martijn J."/>
            <person name="Lind A.E."/>
            <person name="van Eijk R."/>
            <person name="Schleper C."/>
            <person name="Guy L."/>
            <person name="Ettema T.J."/>
        </authorList>
    </citation>
    <scope>NUCLEOTIDE SEQUENCE</scope>
</reference>
<accession>A0A0F9D051</accession>
<dbReference type="EMBL" id="LAZR01044101">
    <property type="protein sequence ID" value="KKL05473.1"/>
    <property type="molecule type" value="Genomic_DNA"/>
</dbReference>
<organism evidence="1">
    <name type="scientific">marine sediment metagenome</name>
    <dbReference type="NCBI Taxonomy" id="412755"/>
    <lineage>
        <taxon>unclassified sequences</taxon>
        <taxon>metagenomes</taxon>
        <taxon>ecological metagenomes</taxon>
    </lineage>
</organism>
<gene>
    <name evidence="1" type="ORF">LCGC14_2605670</name>
</gene>
<dbReference type="AlphaFoldDB" id="A0A0F9D051"/>
<sequence>MANWWEMTDAAVEADEEVKAERACAYFDTLFRDDVSRCVMLDIGKMCYADDRSAEASLALIRLYHMLKARAGLTITGEKAAIDAEADSIG</sequence>
<comment type="caution">
    <text evidence="1">The sequence shown here is derived from an EMBL/GenBank/DDBJ whole genome shotgun (WGS) entry which is preliminary data.</text>
</comment>